<dbReference type="PANTHER" id="PTHR11101">
    <property type="entry name" value="PHOSPHATE TRANSPORTER"/>
    <property type="match status" value="1"/>
</dbReference>
<feature type="transmembrane region" description="Helical" evidence="7">
    <location>
        <begin position="6"/>
        <end position="26"/>
    </location>
</feature>
<dbReference type="Pfam" id="PF01384">
    <property type="entry name" value="PHO4"/>
    <property type="match status" value="1"/>
</dbReference>
<feature type="transmembrane region" description="Helical" evidence="7">
    <location>
        <begin position="181"/>
        <end position="204"/>
    </location>
</feature>
<dbReference type="AlphaFoldDB" id="A0A0C3KAC8"/>
<evidence type="ECO:0000256" key="3">
    <source>
        <dbReference type="ARBA" id="ARBA00022592"/>
    </source>
</evidence>
<comment type="similarity">
    <text evidence="7">Belongs to the inorganic phosphate transporter (PiT) (TC 2.A.20) family.</text>
</comment>
<feature type="transmembrane region" description="Helical" evidence="7">
    <location>
        <begin position="453"/>
        <end position="475"/>
    </location>
</feature>
<reference evidence="9 10" key="1">
    <citation type="submission" date="2014-04" db="EMBL/GenBank/DDBJ databases">
        <authorList>
            <consortium name="DOE Joint Genome Institute"/>
            <person name="Kuo A."/>
            <person name="Girlanda M."/>
            <person name="Perotto S."/>
            <person name="Kohler A."/>
            <person name="Nagy L.G."/>
            <person name="Floudas D."/>
            <person name="Copeland A."/>
            <person name="Barry K.W."/>
            <person name="Cichocki N."/>
            <person name="Veneault-Fourrey C."/>
            <person name="LaButti K."/>
            <person name="Lindquist E.A."/>
            <person name="Lipzen A."/>
            <person name="Lundell T."/>
            <person name="Morin E."/>
            <person name="Murat C."/>
            <person name="Sun H."/>
            <person name="Tunlid A."/>
            <person name="Henrissat B."/>
            <person name="Grigoriev I.V."/>
            <person name="Hibbett D.S."/>
            <person name="Martin F."/>
            <person name="Nordberg H.P."/>
            <person name="Cantor M.N."/>
            <person name="Hua S.X."/>
        </authorList>
    </citation>
    <scope>NUCLEOTIDE SEQUENCE [LARGE SCALE GENOMIC DNA]</scope>
    <source>
        <strain evidence="9 10">MUT 4182</strain>
    </source>
</reference>
<feature type="transmembrane region" description="Helical" evidence="7">
    <location>
        <begin position="47"/>
        <end position="66"/>
    </location>
</feature>
<feature type="transmembrane region" description="Helical" evidence="7">
    <location>
        <begin position="145"/>
        <end position="169"/>
    </location>
</feature>
<name>A0A0C3KAC8_9AGAM</name>
<feature type="region of interest" description="Disordered" evidence="8">
    <location>
        <begin position="294"/>
        <end position="340"/>
    </location>
</feature>
<accession>A0A0C3KAC8</accession>
<dbReference type="EMBL" id="KN823294">
    <property type="protein sequence ID" value="KIO18343.1"/>
    <property type="molecule type" value="Genomic_DNA"/>
</dbReference>
<reference evidence="10" key="2">
    <citation type="submission" date="2015-01" db="EMBL/GenBank/DDBJ databases">
        <title>Evolutionary Origins and Diversification of the Mycorrhizal Mutualists.</title>
        <authorList>
            <consortium name="DOE Joint Genome Institute"/>
            <consortium name="Mycorrhizal Genomics Consortium"/>
            <person name="Kohler A."/>
            <person name="Kuo A."/>
            <person name="Nagy L.G."/>
            <person name="Floudas D."/>
            <person name="Copeland A."/>
            <person name="Barry K.W."/>
            <person name="Cichocki N."/>
            <person name="Veneault-Fourrey C."/>
            <person name="LaButti K."/>
            <person name="Lindquist E.A."/>
            <person name="Lipzen A."/>
            <person name="Lundell T."/>
            <person name="Morin E."/>
            <person name="Murat C."/>
            <person name="Riley R."/>
            <person name="Ohm R."/>
            <person name="Sun H."/>
            <person name="Tunlid A."/>
            <person name="Henrissat B."/>
            <person name="Grigoriev I.V."/>
            <person name="Hibbett D.S."/>
            <person name="Martin F."/>
        </authorList>
    </citation>
    <scope>NUCLEOTIDE SEQUENCE [LARGE SCALE GENOMIC DNA]</scope>
    <source>
        <strain evidence="10">MUT 4182</strain>
    </source>
</reference>
<feature type="compositionally biased region" description="Basic and acidic residues" evidence="8">
    <location>
        <begin position="294"/>
        <end position="315"/>
    </location>
</feature>
<comment type="function">
    <text evidence="7">Sodium-phosphate symporter.</text>
</comment>
<dbReference type="GO" id="GO:0005315">
    <property type="term" value="F:phosphate transmembrane transporter activity"/>
    <property type="evidence" value="ECO:0007669"/>
    <property type="project" value="InterPro"/>
</dbReference>
<sequence>MPYHQYDYIFALGLIFAFADSYGIGANDVANSFATSVGSRSLTLGQAVILAAILEFVGAVSAGARVTSTIRNNIIDINLFKEDPAVLMLGMLCALVGSSMWVLGATRLRFPVSTTHSIIGAIIGVGIAAGGTDAVKWGWKGNGLATVFASWAIAPLISGGFASVIYLITKFGIMERSNSTIIAIWSGPVFFFITTSILTMVIVYKGSPNLGLDKLSGQTTALAIVMTALVVAILAAIFWVPYVHARVVKGDYTLRWYHFFQGPLLWNRSPPEDAGLATAPDAVPDYYRGHHTLDAPEEIKRATDPEGVVHKKEAEGSESPSDDERAHPTQATPAKDPKRTIQGPWIYPRNLWILFRYVIPERIWHNATRDVASDQAVTSDEKDRERLRKMHSHAKQYSNKTEHCFSFVQVLTACTASFAHGSNDVSNAAGPLSTIYLIWSAGNFSGSRSPTPVWVLVFCSAALVIGLATYGYTIMSVLGNRITLHSPSRGYTMELGAATTVILASQLGLPVSTTQSIFGATVAVGICNGNLSTVNWKMCLWVLFGWILTVPCAGVIAGCLFGLVINAPRFGFSA</sequence>
<dbReference type="STRING" id="1051891.A0A0C3KAC8"/>
<evidence type="ECO:0000256" key="8">
    <source>
        <dbReference type="SAM" id="MobiDB-lite"/>
    </source>
</evidence>
<evidence type="ECO:0000256" key="6">
    <source>
        <dbReference type="ARBA" id="ARBA00023136"/>
    </source>
</evidence>
<dbReference type="GO" id="GO:0016020">
    <property type="term" value="C:membrane"/>
    <property type="evidence" value="ECO:0007669"/>
    <property type="project" value="UniProtKB-SubCell"/>
</dbReference>
<evidence type="ECO:0000313" key="9">
    <source>
        <dbReference type="EMBL" id="KIO18343.1"/>
    </source>
</evidence>
<protein>
    <recommendedName>
        <fullName evidence="7">Phosphate transporter</fullName>
    </recommendedName>
</protein>
<keyword evidence="6 7" id="KW-0472">Membrane</keyword>
<evidence type="ECO:0000256" key="1">
    <source>
        <dbReference type="ARBA" id="ARBA00004141"/>
    </source>
</evidence>
<feature type="transmembrane region" description="Helical" evidence="7">
    <location>
        <begin position="86"/>
        <end position="106"/>
    </location>
</feature>
<proteinExistence type="inferred from homology"/>
<dbReference type="PANTHER" id="PTHR11101:SF80">
    <property type="entry name" value="PHOSPHATE TRANSPORTER"/>
    <property type="match status" value="1"/>
</dbReference>
<dbReference type="OrthoDB" id="260807at2759"/>
<keyword evidence="10" id="KW-1185">Reference proteome</keyword>
<dbReference type="GO" id="GO:0035435">
    <property type="term" value="P:phosphate ion transmembrane transport"/>
    <property type="evidence" value="ECO:0007669"/>
    <property type="project" value="TreeGrafter"/>
</dbReference>
<gene>
    <name evidence="9" type="ORF">M407DRAFT_225889</name>
</gene>
<keyword evidence="3 7" id="KW-0592">Phosphate transport</keyword>
<feature type="transmembrane region" description="Helical" evidence="7">
    <location>
        <begin position="224"/>
        <end position="245"/>
    </location>
</feature>
<evidence type="ECO:0000256" key="4">
    <source>
        <dbReference type="ARBA" id="ARBA00022692"/>
    </source>
</evidence>
<evidence type="ECO:0000256" key="5">
    <source>
        <dbReference type="ARBA" id="ARBA00022989"/>
    </source>
</evidence>
<dbReference type="HOGENOM" id="CLU_015355_3_0_1"/>
<dbReference type="InterPro" id="IPR001204">
    <property type="entry name" value="Phos_transporter"/>
</dbReference>
<evidence type="ECO:0000256" key="7">
    <source>
        <dbReference type="RuleBase" id="RU363058"/>
    </source>
</evidence>
<keyword evidence="2 7" id="KW-0813">Transport</keyword>
<organism evidence="9 10">
    <name type="scientific">Tulasnella calospora MUT 4182</name>
    <dbReference type="NCBI Taxonomy" id="1051891"/>
    <lineage>
        <taxon>Eukaryota</taxon>
        <taxon>Fungi</taxon>
        <taxon>Dikarya</taxon>
        <taxon>Basidiomycota</taxon>
        <taxon>Agaricomycotina</taxon>
        <taxon>Agaricomycetes</taxon>
        <taxon>Cantharellales</taxon>
        <taxon>Tulasnellaceae</taxon>
        <taxon>Tulasnella</taxon>
    </lineage>
</organism>
<evidence type="ECO:0000313" key="10">
    <source>
        <dbReference type="Proteomes" id="UP000054248"/>
    </source>
</evidence>
<keyword evidence="4 7" id="KW-0812">Transmembrane</keyword>
<feature type="transmembrane region" description="Helical" evidence="7">
    <location>
        <begin position="118"/>
        <end position="139"/>
    </location>
</feature>
<feature type="transmembrane region" description="Helical" evidence="7">
    <location>
        <begin position="540"/>
        <end position="565"/>
    </location>
</feature>
<keyword evidence="5 7" id="KW-1133">Transmembrane helix</keyword>
<comment type="subcellular location">
    <subcellularLocation>
        <location evidence="1 7">Membrane</location>
        <topology evidence="1 7">Multi-pass membrane protein</topology>
    </subcellularLocation>
</comment>
<evidence type="ECO:0000256" key="2">
    <source>
        <dbReference type="ARBA" id="ARBA00022448"/>
    </source>
</evidence>
<dbReference type="Proteomes" id="UP000054248">
    <property type="component" value="Unassembled WGS sequence"/>
</dbReference>